<keyword evidence="3" id="KW-0677">Repeat</keyword>
<evidence type="ECO:0000256" key="6">
    <source>
        <dbReference type="PROSITE-ProRule" id="PRU00176"/>
    </source>
</evidence>
<feature type="domain" description="RRM" evidence="8">
    <location>
        <begin position="98"/>
        <end position="177"/>
    </location>
</feature>
<dbReference type="InterPro" id="IPR052084">
    <property type="entry name" value="SF3B4_spliceosome_assoc"/>
</dbReference>
<evidence type="ECO:0000313" key="9">
    <source>
        <dbReference type="EMBL" id="KAJ3447969.1"/>
    </source>
</evidence>
<dbReference type="EMBL" id="JAOAOG010000168">
    <property type="protein sequence ID" value="KAJ6243421.1"/>
    <property type="molecule type" value="Genomic_DNA"/>
</dbReference>
<comment type="subcellular location">
    <subcellularLocation>
        <location evidence="1">Nucleus</location>
    </subcellularLocation>
</comment>
<keyword evidence="4 6" id="KW-0694">RNA-binding</keyword>
<accession>A0AAV8A6V5</accession>
<evidence type="ECO:0000256" key="2">
    <source>
        <dbReference type="ARBA" id="ARBA00008363"/>
    </source>
</evidence>
<evidence type="ECO:0000256" key="5">
    <source>
        <dbReference type="ARBA" id="ARBA00023242"/>
    </source>
</evidence>
<comment type="caution">
    <text evidence="9">The sequence shown here is derived from an EMBL/GenBank/DDBJ whole genome shotgun (WGS) entry which is preliminary data.</text>
</comment>
<evidence type="ECO:0000313" key="12">
    <source>
        <dbReference type="Proteomes" id="UP001146793"/>
    </source>
</evidence>
<feature type="domain" description="RRM" evidence="8">
    <location>
        <begin position="11"/>
        <end position="89"/>
    </location>
</feature>
<dbReference type="SMART" id="SM00360">
    <property type="entry name" value="RRM"/>
    <property type="match status" value="2"/>
</dbReference>
<dbReference type="GO" id="GO:0000398">
    <property type="term" value="P:mRNA splicing, via spliceosome"/>
    <property type="evidence" value="ECO:0007669"/>
    <property type="project" value="UniProtKB-ARBA"/>
</dbReference>
<dbReference type="GO" id="GO:0005730">
    <property type="term" value="C:nucleolus"/>
    <property type="evidence" value="ECO:0007669"/>
    <property type="project" value="TreeGrafter"/>
</dbReference>
<dbReference type="Pfam" id="PF00076">
    <property type="entry name" value="RRM_1"/>
    <property type="match status" value="2"/>
</dbReference>
<evidence type="ECO:0000256" key="7">
    <source>
        <dbReference type="SAM" id="MobiDB-lite"/>
    </source>
</evidence>
<dbReference type="CDD" id="cd12334">
    <property type="entry name" value="RRM1_SF3B4"/>
    <property type="match status" value="1"/>
</dbReference>
<evidence type="ECO:0000256" key="4">
    <source>
        <dbReference type="ARBA" id="ARBA00022884"/>
    </source>
</evidence>
<evidence type="ECO:0000256" key="1">
    <source>
        <dbReference type="ARBA" id="ARBA00004123"/>
    </source>
</evidence>
<dbReference type="EMBL" id="JANTQA010000015">
    <property type="protein sequence ID" value="KAJ3447969.1"/>
    <property type="molecule type" value="Genomic_DNA"/>
</dbReference>
<evidence type="ECO:0000259" key="8">
    <source>
        <dbReference type="PROSITE" id="PS50102"/>
    </source>
</evidence>
<comment type="similarity">
    <text evidence="2">Belongs to the SF3B4 family.</text>
</comment>
<gene>
    <name evidence="9" type="ORF">M0812_00442</name>
    <name evidence="10" type="ORF">M0813_21858</name>
    <name evidence="11" type="ORF">M0813_21900</name>
</gene>
<evidence type="ECO:0000313" key="13">
    <source>
        <dbReference type="Proteomes" id="UP001150062"/>
    </source>
</evidence>
<organism evidence="9 12">
    <name type="scientific">Anaeramoeba flamelloides</name>
    <dbReference type="NCBI Taxonomy" id="1746091"/>
    <lineage>
        <taxon>Eukaryota</taxon>
        <taxon>Metamonada</taxon>
        <taxon>Anaeramoebidae</taxon>
        <taxon>Anaeramoeba</taxon>
    </lineage>
</organism>
<reference evidence="9" key="2">
    <citation type="submission" date="2022-08" db="EMBL/GenBank/DDBJ databases">
        <title>Novel sulphate-reducing endosymbionts in the free-living metamonad Anaeramoeba.</title>
        <authorList>
            <person name="Jerlstrom-Hultqvist J."/>
            <person name="Cepicka I."/>
            <person name="Gallot-Lavallee L."/>
            <person name="Salas-Leiva D."/>
            <person name="Curtis B.A."/>
            <person name="Zahonova K."/>
            <person name="Pipaliya S."/>
            <person name="Dacks J."/>
            <person name="Roger A.J."/>
        </authorList>
    </citation>
    <scope>NUCLEOTIDE SEQUENCE</scope>
    <source>
        <strain evidence="9">Busselton2</strain>
    </source>
</reference>
<evidence type="ECO:0000313" key="10">
    <source>
        <dbReference type="EMBL" id="KAJ6243421.1"/>
    </source>
</evidence>
<dbReference type="AlphaFoldDB" id="A0AAV8A6V5"/>
<sequence length="291" mass="32695">MTRVREKNQEATLYVGNLDQRVDEELIWELFIQVAPVVGVYIPKDRITGEHQGYGFIELKSAKDAIYAQMVLNMIKLYDKPLRISKSNVSQKTLDVGANLYIGNLDSNVDEQLLHETFGHFGKMISAPKIIRDVDTHESKGYAFIKYADFESSDRAISSMNNQFFYNKVITVGYAYKNSGQGEKHGSQEERLLAKNKPVQSSKNENNDLKNRSNMQNGNNNLIKINTQSSTFNTSQMSNLSQRVGTLINNNPLLTGMGTQGMHGFGGNNLNILMNKNQNINNTNLQGSGRM</sequence>
<protein>
    <submittedName>
        <fullName evidence="9 10">Splicing factor 3b subunit</fullName>
    </submittedName>
</protein>
<dbReference type="Proteomes" id="UP001146793">
    <property type="component" value="Unassembled WGS sequence"/>
</dbReference>
<dbReference type="GO" id="GO:0071011">
    <property type="term" value="C:precatalytic spliceosome"/>
    <property type="evidence" value="ECO:0007669"/>
    <property type="project" value="TreeGrafter"/>
</dbReference>
<dbReference type="InterPro" id="IPR035979">
    <property type="entry name" value="RBD_domain_sf"/>
</dbReference>
<dbReference type="FunFam" id="3.30.70.330:FF:000895">
    <property type="entry name" value="Hsh49p"/>
    <property type="match status" value="1"/>
</dbReference>
<dbReference type="Proteomes" id="UP001150062">
    <property type="component" value="Unassembled WGS sequence"/>
</dbReference>
<feature type="region of interest" description="Disordered" evidence="7">
    <location>
        <begin position="194"/>
        <end position="221"/>
    </location>
</feature>
<keyword evidence="5" id="KW-0539">Nucleus</keyword>
<dbReference type="EMBL" id="JAOAOG010000168">
    <property type="protein sequence ID" value="KAJ6243463.1"/>
    <property type="molecule type" value="Genomic_DNA"/>
</dbReference>
<dbReference type="InterPro" id="IPR034158">
    <property type="entry name" value="SF3B4_RRM1"/>
</dbReference>
<feature type="compositionally biased region" description="Polar residues" evidence="7">
    <location>
        <begin position="212"/>
        <end position="221"/>
    </location>
</feature>
<keyword evidence="13" id="KW-1185">Reference proteome</keyword>
<reference evidence="10" key="1">
    <citation type="submission" date="2022-08" db="EMBL/GenBank/DDBJ databases">
        <title>Novel sulfate-reducing endosymbionts in the free-living metamonad Anaeramoeba.</title>
        <authorList>
            <person name="Jerlstrom-Hultqvist J."/>
            <person name="Cepicka I."/>
            <person name="Gallot-Lavallee L."/>
            <person name="Salas-Leiva D."/>
            <person name="Curtis B.A."/>
            <person name="Zahonova K."/>
            <person name="Pipaliya S."/>
            <person name="Dacks J."/>
            <person name="Roger A.J."/>
        </authorList>
    </citation>
    <scope>NUCLEOTIDE SEQUENCE</scope>
    <source>
        <strain evidence="10">Schooner1</strain>
    </source>
</reference>
<dbReference type="PANTHER" id="PTHR48030">
    <property type="entry name" value="SPLICING FACTOR 3B SUBUNIT 4"/>
    <property type="match status" value="1"/>
</dbReference>
<dbReference type="PANTHER" id="PTHR48030:SF3">
    <property type="entry name" value="SPLICING FACTOR 3B SUBUNIT 4"/>
    <property type="match status" value="1"/>
</dbReference>
<dbReference type="GO" id="GO:0097525">
    <property type="term" value="C:spliceosomal snRNP complex"/>
    <property type="evidence" value="ECO:0007669"/>
    <property type="project" value="UniProtKB-ARBA"/>
</dbReference>
<dbReference type="GO" id="GO:0003723">
    <property type="term" value="F:RNA binding"/>
    <property type="evidence" value="ECO:0007669"/>
    <property type="project" value="UniProtKB-UniRule"/>
</dbReference>
<dbReference type="Gene3D" id="3.30.70.330">
    <property type="match status" value="2"/>
</dbReference>
<proteinExistence type="inferred from homology"/>
<dbReference type="InterPro" id="IPR000504">
    <property type="entry name" value="RRM_dom"/>
</dbReference>
<dbReference type="InterPro" id="IPR012677">
    <property type="entry name" value="Nucleotide-bd_a/b_plait_sf"/>
</dbReference>
<evidence type="ECO:0000256" key="3">
    <source>
        <dbReference type="ARBA" id="ARBA00022737"/>
    </source>
</evidence>
<dbReference type="SUPFAM" id="SSF54928">
    <property type="entry name" value="RNA-binding domain, RBD"/>
    <property type="match status" value="1"/>
</dbReference>
<dbReference type="PROSITE" id="PS50102">
    <property type="entry name" value="RRM"/>
    <property type="match status" value="2"/>
</dbReference>
<evidence type="ECO:0000313" key="11">
    <source>
        <dbReference type="EMBL" id="KAJ6243463.1"/>
    </source>
</evidence>
<dbReference type="FunFam" id="3.30.70.330:FF:000505">
    <property type="entry name" value="Splicing factor 3B subunit 4"/>
    <property type="match status" value="1"/>
</dbReference>
<name>A0AAV8A6V5_9EUKA</name>
<dbReference type="GO" id="GO:0048026">
    <property type="term" value="P:positive regulation of mRNA splicing, via spliceosome"/>
    <property type="evidence" value="ECO:0007669"/>
    <property type="project" value="TreeGrafter"/>
</dbReference>